<evidence type="ECO:0000313" key="3">
    <source>
        <dbReference type="Proteomes" id="UP000186607"/>
    </source>
</evidence>
<protein>
    <submittedName>
        <fullName evidence="2">Uncharacterized protein</fullName>
    </submittedName>
</protein>
<sequence length="88" mass="9869">MRNVLSSLWAVFRALFLGVIGQPDGGTEPEAQARKARQRQRVQENRPSGPLQTLGTLVRTAFYAAIFQPDNHPQDGEDSPASRRKPRR</sequence>
<dbReference type="EMBL" id="MSTI01000137">
    <property type="protein sequence ID" value="OLV16576.1"/>
    <property type="molecule type" value="Genomic_DNA"/>
</dbReference>
<dbReference type="Proteomes" id="UP000186607">
    <property type="component" value="Unassembled WGS sequence"/>
</dbReference>
<evidence type="ECO:0000256" key="1">
    <source>
        <dbReference type="SAM" id="MobiDB-lite"/>
    </source>
</evidence>
<reference evidence="2 3" key="1">
    <citation type="submission" date="2017-01" db="EMBL/GenBank/DDBJ databases">
        <title>Genome Analysis of Deinococcus marmoris KOPRI26562.</title>
        <authorList>
            <person name="Kim J.H."/>
            <person name="Oh H.-M."/>
        </authorList>
    </citation>
    <scope>NUCLEOTIDE SEQUENCE [LARGE SCALE GENOMIC DNA]</scope>
    <source>
        <strain evidence="2 3">KOPRI26562</strain>
    </source>
</reference>
<dbReference type="RefSeq" id="WP_139323066.1">
    <property type="nucleotide sequence ID" value="NZ_MSTI01000137.1"/>
</dbReference>
<proteinExistence type="predicted"/>
<feature type="region of interest" description="Disordered" evidence="1">
    <location>
        <begin position="67"/>
        <end position="88"/>
    </location>
</feature>
<dbReference type="AlphaFoldDB" id="A0A1U7NUI0"/>
<keyword evidence="3" id="KW-1185">Reference proteome</keyword>
<organism evidence="2 3">
    <name type="scientific">Deinococcus marmoris</name>
    <dbReference type="NCBI Taxonomy" id="249408"/>
    <lineage>
        <taxon>Bacteria</taxon>
        <taxon>Thermotogati</taxon>
        <taxon>Deinococcota</taxon>
        <taxon>Deinococci</taxon>
        <taxon>Deinococcales</taxon>
        <taxon>Deinococcaceae</taxon>
        <taxon>Deinococcus</taxon>
    </lineage>
</organism>
<feature type="region of interest" description="Disordered" evidence="1">
    <location>
        <begin position="21"/>
        <end position="54"/>
    </location>
</feature>
<evidence type="ECO:0000313" key="2">
    <source>
        <dbReference type="EMBL" id="OLV16576.1"/>
    </source>
</evidence>
<accession>A0A1U7NUI0</accession>
<gene>
    <name evidence="2" type="ORF">BOO71_0011482</name>
</gene>
<name>A0A1U7NUI0_9DEIO</name>
<dbReference type="OrthoDB" id="72031at2"/>
<comment type="caution">
    <text evidence="2">The sequence shown here is derived from an EMBL/GenBank/DDBJ whole genome shotgun (WGS) entry which is preliminary data.</text>
</comment>
<dbReference type="STRING" id="249408.BOO71_0011482"/>